<dbReference type="EMBL" id="CP089291">
    <property type="protein sequence ID" value="UOF92174.1"/>
    <property type="molecule type" value="Genomic_DNA"/>
</dbReference>
<dbReference type="InterPro" id="IPR012454">
    <property type="entry name" value="DUF1659"/>
</dbReference>
<evidence type="ECO:0000259" key="1">
    <source>
        <dbReference type="Pfam" id="PF07872"/>
    </source>
</evidence>
<keyword evidence="3" id="KW-1185">Reference proteome</keyword>
<sequence length="79" mass="8440">MIASNIDTTHLVIRIIAGTTVDGKAIYKNRTYNNIKVSATDDDVYAVGQAMASLQADQVAAVERINTNKLSDNNASVSV</sequence>
<evidence type="ECO:0000313" key="2">
    <source>
        <dbReference type="EMBL" id="UOF92174.1"/>
    </source>
</evidence>
<gene>
    <name evidence="2" type="ORF">LSG31_08245</name>
</gene>
<proteinExistence type="predicted"/>
<organism evidence="2 3">
    <name type="scientific">Fodinisporobacter ferrooxydans</name>
    <dbReference type="NCBI Taxonomy" id="2901836"/>
    <lineage>
        <taxon>Bacteria</taxon>
        <taxon>Bacillati</taxon>
        <taxon>Bacillota</taxon>
        <taxon>Bacilli</taxon>
        <taxon>Bacillales</taxon>
        <taxon>Alicyclobacillaceae</taxon>
        <taxon>Fodinisporobacter</taxon>
    </lineage>
</organism>
<dbReference type="Pfam" id="PF07872">
    <property type="entry name" value="DUF1659"/>
    <property type="match status" value="1"/>
</dbReference>
<dbReference type="RefSeq" id="WP_347438860.1">
    <property type="nucleotide sequence ID" value="NZ_CP089291.1"/>
</dbReference>
<name>A0ABY4CPI8_9BACL</name>
<evidence type="ECO:0000313" key="3">
    <source>
        <dbReference type="Proteomes" id="UP000830167"/>
    </source>
</evidence>
<reference evidence="2" key="1">
    <citation type="submission" date="2021-12" db="EMBL/GenBank/DDBJ databases">
        <title>Alicyclobacillaceae gen. nov., sp. nov., isolated from chalcocite enrichment system.</title>
        <authorList>
            <person name="Jiang Z."/>
        </authorList>
    </citation>
    <scope>NUCLEOTIDE SEQUENCE</scope>
    <source>
        <strain evidence="2">MYW30-H2</strain>
    </source>
</reference>
<accession>A0ABY4CPI8</accession>
<dbReference type="Proteomes" id="UP000830167">
    <property type="component" value="Chromosome"/>
</dbReference>
<protein>
    <submittedName>
        <fullName evidence="2">DUF1659 domain-containing protein</fullName>
    </submittedName>
</protein>
<feature type="domain" description="DUF1659" evidence="1">
    <location>
        <begin position="4"/>
        <end position="71"/>
    </location>
</feature>